<evidence type="ECO:0000256" key="5">
    <source>
        <dbReference type="SAM" id="MobiDB-lite"/>
    </source>
</evidence>
<dbReference type="AlphaFoldDB" id="A0A6I8QHH0"/>
<evidence type="ECO:0000256" key="3">
    <source>
        <dbReference type="ARBA" id="ARBA00022843"/>
    </source>
</evidence>
<dbReference type="GO" id="GO:0031625">
    <property type="term" value="F:ubiquitin protein ligase binding"/>
    <property type="evidence" value="ECO:0007669"/>
    <property type="project" value="InterPro"/>
</dbReference>
<proteinExistence type="inferred from homology"/>
<dbReference type="InterPro" id="IPR016158">
    <property type="entry name" value="Cullin_homology"/>
</dbReference>
<dbReference type="Ensembl" id="ENSXETT00000083726">
    <property type="protein sequence ID" value="ENSXETP00000068817"/>
    <property type="gene ID" value="ENSXETG00000042113"/>
</dbReference>
<name>A0A6I8QHH0_XENTR</name>
<protein>
    <recommendedName>
        <fullName evidence="6">Cullin family profile domain-containing protein</fullName>
    </recommendedName>
</protein>
<evidence type="ECO:0000313" key="7">
    <source>
        <dbReference type="Ensembl" id="ENSXETP00000068817"/>
    </source>
</evidence>
<keyword evidence="2" id="KW-1017">Isopeptide bond</keyword>
<dbReference type="GO" id="GO:0006511">
    <property type="term" value="P:ubiquitin-dependent protein catabolic process"/>
    <property type="evidence" value="ECO:0007669"/>
    <property type="project" value="InterPro"/>
</dbReference>
<keyword evidence="3" id="KW-0832">Ubl conjugation</keyword>
<dbReference type="InterPro" id="IPR059120">
    <property type="entry name" value="Cullin-like_AB"/>
</dbReference>
<dbReference type="SMART" id="SM00884">
    <property type="entry name" value="Cullin_Nedd8"/>
    <property type="match status" value="1"/>
</dbReference>
<feature type="region of interest" description="Disordered" evidence="5">
    <location>
        <begin position="510"/>
        <end position="546"/>
    </location>
</feature>
<comment type="similarity">
    <text evidence="4">Belongs to the cullin family.</text>
</comment>
<dbReference type="UniPathway" id="UPA00143"/>
<sequence>MTGIAECWQGVVQKQVTVELGGDLGNSTGRGVSGCRGLTQPMVLLVSQVQRFLEVSWNNTDLVPRFCSLYLELRQAMEELFGQQTLFLLSLRQGFCEGLLQLSFLTALHITEQFARYIDCRIQEISTDYYNLQALGHLQQFLEFVLFLSDLELANSFEHFYRHYLADRLLSLGPSWLESSVVDHIGICFPNRFPQQMLKNLQEASDLQREQHLFCLQEMDTGLLSDEEGEFGGHIMGAPTVPLQDMEEEKSIGVGHLGEEPKVHISVLSPRCWAIPSLCYMKDPTKYFPESLCRPLNCFKDFYTKSQSLQGSDLTQSRRLQWTWLGNAEVQYGSLTLQVSTLQMFILLQFNQREEVSFESITQATGLSQVLIGHALSPLTAKGAILTQEEGECLTIVLHVTRSEPGAGRVLRLLPRQTYLNVEEDEGRTLERKRNVIFCLITQIMKEEKELHIDNLVFRVTEPPSGLCVSLKFLSFGCSHTDVLSCIMHLISQGYVRRSDDRPHILEYLSKDPATPHKGKAHISFQSPGRKRQGHGSNQPPPRYVRRHQHGHNGCCVVLATGNQSMCQHGRNIHH</sequence>
<dbReference type="SUPFAM" id="SSF46785">
    <property type="entry name" value="Winged helix' DNA-binding domain"/>
    <property type="match status" value="1"/>
</dbReference>
<dbReference type="PANTHER" id="PTHR22771">
    <property type="entry name" value="CULLIN AND GALACTOSE-BINDING DOMAIN-CONTAINING"/>
    <property type="match status" value="1"/>
</dbReference>
<dbReference type="InterPro" id="IPR045093">
    <property type="entry name" value="Cullin"/>
</dbReference>
<evidence type="ECO:0000256" key="4">
    <source>
        <dbReference type="PROSITE-ProRule" id="PRU00330"/>
    </source>
</evidence>
<feature type="domain" description="Cullin family profile" evidence="6">
    <location>
        <begin position="109"/>
        <end position="380"/>
    </location>
</feature>
<dbReference type="Pfam" id="PF26557">
    <property type="entry name" value="Cullin_AB"/>
    <property type="match status" value="1"/>
</dbReference>
<reference evidence="7" key="2">
    <citation type="submission" date="2020-05" db="UniProtKB">
        <authorList>
            <consortium name="Ensembl"/>
        </authorList>
    </citation>
    <scope>IDENTIFICATION</scope>
</reference>
<dbReference type="PANTHER" id="PTHR22771:SF4">
    <property type="entry name" value="CULLIN 7-RELATED"/>
    <property type="match status" value="1"/>
</dbReference>
<dbReference type="GeneTree" id="ENSGT00940000153954"/>
<organism evidence="7">
    <name type="scientific">Xenopus tropicalis</name>
    <name type="common">Western clawed frog</name>
    <name type="synonym">Silurana tropicalis</name>
    <dbReference type="NCBI Taxonomy" id="8364"/>
    <lineage>
        <taxon>Eukaryota</taxon>
        <taxon>Metazoa</taxon>
        <taxon>Chordata</taxon>
        <taxon>Craniata</taxon>
        <taxon>Vertebrata</taxon>
        <taxon>Euteleostomi</taxon>
        <taxon>Amphibia</taxon>
        <taxon>Batrachia</taxon>
        <taxon>Anura</taxon>
        <taxon>Pipoidea</taxon>
        <taxon>Pipidae</taxon>
        <taxon>Xenopodinae</taxon>
        <taxon>Xenopus</taxon>
        <taxon>Silurana</taxon>
    </lineage>
</organism>
<dbReference type="Gene3D" id="3.30.230.130">
    <property type="entry name" value="Cullin, Chain C, Domain 2"/>
    <property type="match status" value="1"/>
</dbReference>
<evidence type="ECO:0000256" key="1">
    <source>
        <dbReference type="ARBA" id="ARBA00004906"/>
    </source>
</evidence>
<evidence type="ECO:0000259" key="6">
    <source>
        <dbReference type="PROSITE" id="PS50069"/>
    </source>
</evidence>
<dbReference type="InterPro" id="IPR036390">
    <property type="entry name" value="WH_DNA-bd_sf"/>
</dbReference>
<accession>A0A6I8QHH0</accession>
<dbReference type="InterPro" id="IPR019559">
    <property type="entry name" value="Cullin_neddylation_domain"/>
</dbReference>
<reference evidence="7" key="1">
    <citation type="journal article" date="2010" name="Science">
        <title>The genome of the Western clawed frog Xenopus tropicalis.</title>
        <authorList>
            <person name="Hellsten U."/>
            <person name="Harland R.M."/>
            <person name="Gilchrist M.J."/>
            <person name="Hendrix D."/>
            <person name="Jurka J."/>
            <person name="Kapitonov V."/>
            <person name="Ovcharenko I."/>
            <person name="Putnam N.H."/>
            <person name="Shu S."/>
            <person name="Taher L."/>
            <person name="Blitz I.L."/>
            <person name="Blumberg B."/>
            <person name="Dichmann D.S."/>
            <person name="Dubchak I."/>
            <person name="Amaya E."/>
            <person name="Detter J.C."/>
            <person name="Fletcher R."/>
            <person name="Gerhard D.S."/>
            <person name="Goodstein D."/>
            <person name="Graves T."/>
            <person name="Grigoriev I.V."/>
            <person name="Grimwood J."/>
            <person name="Kawashima T."/>
            <person name="Lindquist E."/>
            <person name="Lucas S.M."/>
            <person name="Mead P.E."/>
            <person name="Mitros T."/>
            <person name="Ogino H."/>
            <person name="Ohta Y."/>
            <person name="Poliakov A.V."/>
            <person name="Pollet N."/>
            <person name="Robert J."/>
            <person name="Salamov A."/>
            <person name="Sater A.K."/>
            <person name="Schmutz J."/>
            <person name="Terry A."/>
            <person name="Vize P.D."/>
            <person name="Warren W.C."/>
            <person name="Wells D."/>
            <person name="Wills A."/>
            <person name="Wilson R.K."/>
            <person name="Zimmerman L.B."/>
            <person name="Zorn A.M."/>
            <person name="Grainger R."/>
            <person name="Grammer T."/>
            <person name="Khokha M.K."/>
            <person name="Richardson P.M."/>
            <person name="Rokhsar D.S."/>
        </authorList>
    </citation>
    <scope>NUCLEOTIDE SEQUENCE [LARGE SCALE GENOMIC DNA]</scope>
    <source>
        <strain evidence="7">Nigerian</strain>
    </source>
</reference>
<dbReference type="InParanoid" id="A0A6I8QHH0"/>
<dbReference type="GO" id="GO:0016567">
    <property type="term" value="P:protein ubiquitination"/>
    <property type="evidence" value="ECO:0007669"/>
    <property type="project" value="UniProtKB-UniPathway"/>
</dbReference>
<comment type="pathway">
    <text evidence="1">Protein modification; protein ubiquitination.</text>
</comment>
<dbReference type="PROSITE" id="PS50069">
    <property type="entry name" value="CULLIN_2"/>
    <property type="match status" value="1"/>
</dbReference>
<dbReference type="InterPro" id="IPR036388">
    <property type="entry name" value="WH-like_DNA-bd_sf"/>
</dbReference>
<dbReference type="Gene3D" id="1.10.10.10">
    <property type="entry name" value="Winged helix-like DNA-binding domain superfamily/Winged helix DNA-binding domain"/>
    <property type="match status" value="1"/>
</dbReference>
<dbReference type="InterPro" id="IPR036317">
    <property type="entry name" value="Cullin_homology_sf"/>
</dbReference>
<dbReference type="SUPFAM" id="SSF75632">
    <property type="entry name" value="Cullin homology domain"/>
    <property type="match status" value="1"/>
</dbReference>
<evidence type="ECO:0000256" key="2">
    <source>
        <dbReference type="ARBA" id="ARBA00022499"/>
    </source>
</evidence>